<sequence>MEIAVKTRFFLGLNPQLQIACRCKSPDLLTRGSYPSGACFPVQTKFISQRFPERKSTSCYVDAYKPSHIVQSVSSSMESISAPASSFDGFTVTDNTSKDNRERKMRIDVSGAKMQVIYDDVFSKLVAAAQPIPGFRRIKGGKTPDIPKDILLHIIGHSKVNKEAIKKIINSIVAEFVNKEGLKVTKDLKVEQSFEDLEATFEPGKEFGFDAIIQLQK</sequence>
<keyword evidence="6" id="KW-0413">Isomerase</keyword>
<dbReference type="GO" id="GO:0043335">
    <property type="term" value="P:protein unfolding"/>
    <property type="evidence" value="ECO:0007669"/>
    <property type="project" value="TreeGrafter"/>
</dbReference>
<evidence type="ECO:0000256" key="6">
    <source>
        <dbReference type="ARBA" id="ARBA00023235"/>
    </source>
</evidence>
<accession>A0AAV9D0R5</accession>
<dbReference type="GO" id="GO:0043022">
    <property type="term" value="F:ribosome binding"/>
    <property type="evidence" value="ECO:0007669"/>
    <property type="project" value="TreeGrafter"/>
</dbReference>
<dbReference type="PANTHER" id="PTHR30560:SF5">
    <property type="entry name" value="OS09G0515400 PROTEIN"/>
    <property type="match status" value="1"/>
</dbReference>
<dbReference type="GO" id="GO:0015031">
    <property type="term" value="P:protein transport"/>
    <property type="evidence" value="ECO:0007669"/>
    <property type="project" value="InterPro"/>
</dbReference>
<evidence type="ECO:0000313" key="9">
    <source>
        <dbReference type="EMBL" id="KAK1294642.1"/>
    </source>
</evidence>
<dbReference type="Gene3D" id="3.30.70.1050">
    <property type="entry name" value="Trigger factor ribosome-binding domain"/>
    <property type="match status" value="1"/>
</dbReference>
<dbReference type="InterPro" id="IPR036611">
    <property type="entry name" value="Trigger_fac_ribosome-bd_sf"/>
</dbReference>
<dbReference type="Pfam" id="PF05697">
    <property type="entry name" value="Trigger_N"/>
    <property type="match status" value="1"/>
</dbReference>
<dbReference type="GO" id="GO:0003755">
    <property type="term" value="F:peptidyl-prolyl cis-trans isomerase activity"/>
    <property type="evidence" value="ECO:0007669"/>
    <property type="project" value="UniProtKB-KW"/>
</dbReference>
<evidence type="ECO:0000256" key="1">
    <source>
        <dbReference type="ARBA" id="ARBA00000971"/>
    </source>
</evidence>
<keyword evidence="5" id="KW-0143">Chaperone</keyword>
<dbReference type="SUPFAM" id="SSF102735">
    <property type="entry name" value="Trigger factor ribosome-binding domain"/>
    <property type="match status" value="1"/>
</dbReference>
<evidence type="ECO:0000256" key="4">
    <source>
        <dbReference type="ARBA" id="ARBA00023110"/>
    </source>
</evidence>
<feature type="domain" description="Trigger factor ribosome-binding bacterial" evidence="8">
    <location>
        <begin position="96"/>
        <end position="214"/>
    </location>
</feature>
<dbReference type="GO" id="GO:0051083">
    <property type="term" value="P:'de novo' cotranslational protein folding"/>
    <property type="evidence" value="ECO:0007669"/>
    <property type="project" value="TreeGrafter"/>
</dbReference>
<proteinExistence type="inferred from homology"/>
<dbReference type="EMBL" id="JAUJYO010000016">
    <property type="protein sequence ID" value="KAK1294642.1"/>
    <property type="molecule type" value="Genomic_DNA"/>
</dbReference>
<evidence type="ECO:0000256" key="7">
    <source>
        <dbReference type="ARBA" id="ARBA00024849"/>
    </source>
</evidence>
<comment type="function">
    <text evidence="7">Involved in protein export. Acts as a chaperone by maintaining the newly synthesized protein in an open conformation. Functions as a peptidyl-prolyl cis-trans isomerase.</text>
</comment>
<keyword evidence="4" id="KW-0697">Rotamase</keyword>
<comment type="caution">
    <text evidence="9">The sequence shown here is derived from an EMBL/GenBank/DDBJ whole genome shotgun (WGS) entry which is preliminary data.</text>
</comment>
<comment type="similarity">
    <text evidence="2">Belongs to the FKBP-type PPIase family. Tig subfamily.</text>
</comment>
<dbReference type="InterPro" id="IPR005215">
    <property type="entry name" value="Trig_fac"/>
</dbReference>
<evidence type="ECO:0000256" key="2">
    <source>
        <dbReference type="ARBA" id="ARBA00005464"/>
    </source>
</evidence>
<reference evidence="9" key="1">
    <citation type="journal article" date="2023" name="Nat. Commun.">
        <title>Diploid and tetraploid genomes of Acorus and the evolution of monocots.</title>
        <authorList>
            <person name="Ma L."/>
            <person name="Liu K.W."/>
            <person name="Li Z."/>
            <person name="Hsiao Y.Y."/>
            <person name="Qi Y."/>
            <person name="Fu T."/>
            <person name="Tang G.D."/>
            <person name="Zhang D."/>
            <person name="Sun W.H."/>
            <person name="Liu D.K."/>
            <person name="Li Y."/>
            <person name="Chen G.Z."/>
            <person name="Liu X.D."/>
            <person name="Liao X.Y."/>
            <person name="Jiang Y.T."/>
            <person name="Yu X."/>
            <person name="Hao Y."/>
            <person name="Huang J."/>
            <person name="Zhao X.W."/>
            <person name="Ke S."/>
            <person name="Chen Y.Y."/>
            <person name="Wu W.L."/>
            <person name="Hsu J.L."/>
            <person name="Lin Y.F."/>
            <person name="Huang M.D."/>
            <person name="Li C.Y."/>
            <person name="Huang L."/>
            <person name="Wang Z.W."/>
            <person name="Zhao X."/>
            <person name="Zhong W.Y."/>
            <person name="Peng D.H."/>
            <person name="Ahmad S."/>
            <person name="Lan S."/>
            <person name="Zhang J.S."/>
            <person name="Tsai W.C."/>
            <person name="Van de Peer Y."/>
            <person name="Liu Z.J."/>
        </authorList>
    </citation>
    <scope>NUCLEOTIDE SEQUENCE</scope>
    <source>
        <strain evidence="9">CP</strain>
    </source>
</reference>
<gene>
    <name evidence="9" type="ORF">QJS10_CPA16g00120</name>
</gene>
<dbReference type="Proteomes" id="UP001180020">
    <property type="component" value="Unassembled WGS sequence"/>
</dbReference>
<reference evidence="9" key="2">
    <citation type="submission" date="2023-06" db="EMBL/GenBank/DDBJ databases">
        <authorList>
            <person name="Ma L."/>
            <person name="Liu K.-W."/>
            <person name="Li Z."/>
            <person name="Hsiao Y.-Y."/>
            <person name="Qi Y."/>
            <person name="Fu T."/>
            <person name="Tang G."/>
            <person name="Zhang D."/>
            <person name="Sun W.-H."/>
            <person name="Liu D.-K."/>
            <person name="Li Y."/>
            <person name="Chen G.-Z."/>
            <person name="Liu X.-D."/>
            <person name="Liao X.-Y."/>
            <person name="Jiang Y.-T."/>
            <person name="Yu X."/>
            <person name="Hao Y."/>
            <person name="Huang J."/>
            <person name="Zhao X.-W."/>
            <person name="Ke S."/>
            <person name="Chen Y.-Y."/>
            <person name="Wu W.-L."/>
            <person name="Hsu J.-L."/>
            <person name="Lin Y.-F."/>
            <person name="Huang M.-D."/>
            <person name="Li C.-Y."/>
            <person name="Huang L."/>
            <person name="Wang Z.-W."/>
            <person name="Zhao X."/>
            <person name="Zhong W.-Y."/>
            <person name="Peng D.-H."/>
            <person name="Ahmad S."/>
            <person name="Lan S."/>
            <person name="Zhang J.-S."/>
            <person name="Tsai W.-C."/>
            <person name="Van De Peer Y."/>
            <person name="Liu Z.-J."/>
        </authorList>
    </citation>
    <scope>NUCLEOTIDE SEQUENCE</scope>
    <source>
        <strain evidence="9">CP</strain>
        <tissue evidence="9">Leaves</tissue>
    </source>
</reference>
<name>A0AAV9D0R5_ACOCL</name>
<organism evidence="9 10">
    <name type="scientific">Acorus calamus</name>
    <name type="common">Sweet flag</name>
    <dbReference type="NCBI Taxonomy" id="4465"/>
    <lineage>
        <taxon>Eukaryota</taxon>
        <taxon>Viridiplantae</taxon>
        <taxon>Streptophyta</taxon>
        <taxon>Embryophyta</taxon>
        <taxon>Tracheophyta</taxon>
        <taxon>Spermatophyta</taxon>
        <taxon>Magnoliopsida</taxon>
        <taxon>Liliopsida</taxon>
        <taxon>Acoraceae</taxon>
        <taxon>Acorus</taxon>
    </lineage>
</organism>
<dbReference type="EC" id="5.2.1.8" evidence="3"/>
<protein>
    <recommendedName>
        <fullName evidence="3">peptidylprolyl isomerase</fullName>
        <ecNumber evidence="3">5.2.1.8</ecNumber>
    </recommendedName>
</protein>
<dbReference type="AlphaFoldDB" id="A0AAV9D0R5"/>
<evidence type="ECO:0000313" key="10">
    <source>
        <dbReference type="Proteomes" id="UP001180020"/>
    </source>
</evidence>
<dbReference type="PANTHER" id="PTHR30560">
    <property type="entry name" value="TRIGGER FACTOR CHAPERONE AND PEPTIDYL-PROLYL CIS/TRANS ISOMERASE"/>
    <property type="match status" value="1"/>
</dbReference>
<dbReference type="GO" id="GO:0044183">
    <property type="term" value="F:protein folding chaperone"/>
    <property type="evidence" value="ECO:0007669"/>
    <property type="project" value="TreeGrafter"/>
</dbReference>
<comment type="catalytic activity">
    <reaction evidence="1">
        <text>[protein]-peptidylproline (omega=180) = [protein]-peptidylproline (omega=0)</text>
        <dbReference type="Rhea" id="RHEA:16237"/>
        <dbReference type="Rhea" id="RHEA-COMP:10747"/>
        <dbReference type="Rhea" id="RHEA-COMP:10748"/>
        <dbReference type="ChEBI" id="CHEBI:83833"/>
        <dbReference type="ChEBI" id="CHEBI:83834"/>
        <dbReference type="EC" id="5.2.1.8"/>
    </reaction>
</comment>
<evidence type="ECO:0000259" key="8">
    <source>
        <dbReference type="Pfam" id="PF05697"/>
    </source>
</evidence>
<keyword evidence="10" id="KW-1185">Reference proteome</keyword>
<dbReference type="InterPro" id="IPR008881">
    <property type="entry name" value="Trigger_fac_ribosome-bd_bac"/>
</dbReference>
<dbReference type="FunFam" id="3.30.70.1050:FF:000004">
    <property type="entry name" value="Trigger factor"/>
    <property type="match status" value="1"/>
</dbReference>
<evidence type="ECO:0000256" key="5">
    <source>
        <dbReference type="ARBA" id="ARBA00023186"/>
    </source>
</evidence>
<evidence type="ECO:0000256" key="3">
    <source>
        <dbReference type="ARBA" id="ARBA00013194"/>
    </source>
</evidence>